<protein>
    <submittedName>
        <fullName evidence="1">Uncharacterized protein</fullName>
    </submittedName>
</protein>
<dbReference type="Proteomes" id="UP000276223">
    <property type="component" value="Unassembled WGS sequence"/>
</dbReference>
<sequence>MQRTAFALSVKDTFRAPVGLRMPQFRTPVEVCVRARSRLPLHIGFHRRQAMILVRSLLIDGVIRDRL</sequence>
<dbReference type="AlphaFoldDB" id="A0A3N1UL61"/>
<comment type="caution">
    <text evidence="1">The sequence shown here is derived from an EMBL/GenBank/DDBJ whole genome shotgun (WGS) entry which is preliminary data.</text>
</comment>
<name>A0A3N1UL61_9BACT</name>
<dbReference type="EMBL" id="RJVA01000015">
    <property type="protein sequence ID" value="ROQ90139.1"/>
    <property type="molecule type" value="Genomic_DNA"/>
</dbReference>
<reference evidence="1 2" key="1">
    <citation type="submission" date="2018-11" db="EMBL/GenBank/DDBJ databases">
        <title>Genomic Encyclopedia of Type Strains, Phase IV (KMG-IV): sequencing the most valuable type-strain genomes for metagenomic binning, comparative biology and taxonomic classification.</title>
        <authorList>
            <person name="Goeker M."/>
        </authorList>
    </citation>
    <scope>NUCLEOTIDE SEQUENCE [LARGE SCALE GENOMIC DNA]</scope>
    <source>
        <strain evidence="1 2">DSM 22027</strain>
    </source>
</reference>
<accession>A0A3N1UL61</accession>
<proteinExistence type="predicted"/>
<keyword evidence="2" id="KW-1185">Reference proteome</keyword>
<evidence type="ECO:0000313" key="2">
    <source>
        <dbReference type="Proteomes" id="UP000276223"/>
    </source>
</evidence>
<organism evidence="1 2">
    <name type="scientific">Desulfosoma caldarium</name>
    <dbReference type="NCBI Taxonomy" id="610254"/>
    <lineage>
        <taxon>Bacteria</taxon>
        <taxon>Pseudomonadati</taxon>
        <taxon>Thermodesulfobacteriota</taxon>
        <taxon>Syntrophobacteria</taxon>
        <taxon>Syntrophobacterales</taxon>
        <taxon>Syntrophobacteraceae</taxon>
        <taxon>Desulfosoma</taxon>
    </lineage>
</organism>
<evidence type="ECO:0000313" key="1">
    <source>
        <dbReference type="EMBL" id="ROQ90139.1"/>
    </source>
</evidence>
<gene>
    <name evidence="1" type="ORF">EDC27_2751</name>
</gene>